<name>A0A8D2DRT9_SCIVU</name>
<keyword evidence="2" id="KW-0812">Transmembrane</keyword>
<organism evidence="3 4">
    <name type="scientific">Sciurus vulgaris</name>
    <name type="common">Eurasian red squirrel</name>
    <dbReference type="NCBI Taxonomy" id="55149"/>
    <lineage>
        <taxon>Eukaryota</taxon>
        <taxon>Metazoa</taxon>
        <taxon>Chordata</taxon>
        <taxon>Craniata</taxon>
        <taxon>Vertebrata</taxon>
        <taxon>Euteleostomi</taxon>
        <taxon>Mammalia</taxon>
        <taxon>Eutheria</taxon>
        <taxon>Euarchontoglires</taxon>
        <taxon>Glires</taxon>
        <taxon>Rodentia</taxon>
        <taxon>Sciuromorpha</taxon>
        <taxon>Sciuridae</taxon>
        <taxon>Sciurinae</taxon>
        <taxon>Sciurini</taxon>
        <taxon>Sciurus</taxon>
    </lineage>
</organism>
<evidence type="ECO:0000256" key="2">
    <source>
        <dbReference type="SAM" id="Phobius"/>
    </source>
</evidence>
<proteinExistence type="predicted"/>
<dbReference type="Gene3D" id="1.20.1070.10">
    <property type="entry name" value="Rhodopsin 7-helix transmembrane proteins"/>
    <property type="match status" value="1"/>
</dbReference>
<evidence type="ECO:0000256" key="1">
    <source>
        <dbReference type="SAM" id="MobiDB-lite"/>
    </source>
</evidence>
<feature type="transmembrane region" description="Helical" evidence="2">
    <location>
        <begin position="262"/>
        <end position="284"/>
    </location>
</feature>
<dbReference type="Proteomes" id="UP000694564">
    <property type="component" value="Chromosome 18"/>
</dbReference>
<dbReference type="SUPFAM" id="SSF81321">
    <property type="entry name" value="Family A G protein-coupled receptor-like"/>
    <property type="match status" value="1"/>
</dbReference>
<feature type="transmembrane region" description="Helical" evidence="2">
    <location>
        <begin position="176"/>
        <end position="199"/>
    </location>
</feature>
<dbReference type="PANTHER" id="PTHR37680:SF1">
    <property type="entry name" value="C130050O18RIK PROTEIN"/>
    <property type="match status" value="1"/>
</dbReference>
<dbReference type="Ensembl" id="ENSSVLT00005030958.1">
    <property type="protein sequence ID" value="ENSSVLP00005027855.1"/>
    <property type="gene ID" value="ENSSVLG00005022016.1"/>
</dbReference>
<dbReference type="OrthoDB" id="9943240at2759"/>
<feature type="transmembrane region" description="Helical" evidence="2">
    <location>
        <begin position="67"/>
        <end position="88"/>
    </location>
</feature>
<keyword evidence="2" id="KW-1133">Transmembrane helix</keyword>
<evidence type="ECO:0000313" key="4">
    <source>
        <dbReference type="Proteomes" id="UP000694564"/>
    </source>
</evidence>
<feature type="transmembrane region" description="Helical" evidence="2">
    <location>
        <begin position="100"/>
        <end position="118"/>
    </location>
</feature>
<accession>A0A8D2DRT9</accession>
<evidence type="ECO:0000313" key="3">
    <source>
        <dbReference type="Ensembl" id="ENSSVLP00005027855.1"/>
    </source>
</evidence>
<reference evidence="3" key="1">
    <citation type="submission" date="2025-08" db="UniProtKB">
        <authorList>
            <consortium name="Ensembl"/>
        </authorList>
    </citation>
    <scope>IDENTIFICATION</scope>
</reference>
<dbReference type="GeneTree" id="ENSGT00390000006068"/>
<dbReference type="AlphaFoldDB" id="A0A8D2DRT9"/>
<sequence length="374" mass="40523">ACWRHKPCSFLTGPVHDCPACASITGLTAAPKMVSHNMSWIQYPSHVSPAVEDVIAAQSVISRCMHVYVALFVPLSLVTGLFNLITFIRGHRRLGALDMLLSGLTVTSVLATLLSLSVASRPDYIPTTNLQCGVLSFFSNMCYFNAQYLQGAMLVLSLLPGSSGYLLTGAQDTRKLLASLAAICGCAICSSLVAVALLGTSRELHKPTMCQADPLTAWPEYEIVKFSLGFGFGLILKLVLLLLLTTKLAWRAALTRRDTASALWVVLAITLNMFACRLFFNTVLLQRARRKMQRDAGSPQDELLMNLAELVLSGESCVNSLATLALHKPCRLILLDALGRLTQRCRRGGSDNSVSLNRMGAGSDPAAWHEPQGK</sequence>
<dbReference type="PANTHER" id="PTHR37680">
    <property type="entry name" value="C130050O18RIK PROTEIN"/>
    <property type="match status" value="1"/>
</dbReference>
<reference evidence="3" key="2">
    <citation type="submission" date="2025-09" db="UniProtKB">
        <authorList>
            <consortium name="Ensembl"/>
        </authorList>
    </citation>
    <scope>IDENTIFICATION</scope>
</reference>
<feature type="transmembrane region" description="Helical" evidence="2">
    <location>
        <begin position="228"/>
        <end position="250"/>
    </location>
</feature>
<feature type="transmembrane region" description="Helical" evidence="2">
    <location>
        <begin position="151"/>
        <end position="170"/>
    </location>
</feature>
<keyword evidence="4" id="KW-1185">Reference proteome</keyword>
<feature type="region of interest" description="Disordered" evidence="1">
    <location>
        <begin position="354"/>
        <end position="374"/>
    </location>
</feature>
<keyword evidence="2" id="KW-0472">Membrane</keyword>
<protein>
    <submittedName>
        <fullName evidence="3">Uncharacterized protein</fullName>
    </submittedName>
</protein>